<accession>A0AA91I2U4</accession>
<dbReference type="InterPro" id="IPR000160">
    <property type="entry name" value="GGDEF_dom"/>
</dbReference>
<dbReference type="EMBL" id="LUUL01000145">
    <property type="protein sequence ID" value="OAI21286.1"/>
    <property type="molecule type" value="Genomic_DNA"/>
</dbReference>
<dbReference type="PANTHER" id="PTHR46663">
    <property type="entry name" value="DIGUANYLATE CYCLASE DGCT-RELATED"/>
    <property type="match status" value="1"/>
</dbReference>
<dbReference type="InterPro" id="IPR029016">
    <property type="entry name" value="GAF-like_dom_sf"/>
</dbReference>
<dbReference type="InterPro" id="IPR003018">
    <property type="entry name" value="GAF"/>
</dbReference>
<dbReference type="SUPFAM" id="SSF55073">
    <property type="entry name" value="Nucleotide cyclase"/>
    <property type="match status" value="1"/>
</dbReference>
<dbReference type="Pfam" id="PF00990">
    <property type="entry name" value="GGDEF"/>
    <property type="match status" value="1"/>
</dbReference>
<name>A0AA91I2U4_9GAMM</name>
<dbReference type="AlphaFoldDB" id="A0AA91I2U4"/>
<comment type="caution">
    <text evidence="2">The sequence shown here is derived from an EMBL/GenBank/DDBJ whole genome shotgun (WGS) entry which is preliminary data.</text>
</comment>
<reference evidence="2 3" key="1">
    <citation type="submission" date="2016-03" db="EMBL/GenBank/DDBJ databases">
        <authorList>
            <person name="Heylen K."/>
            <person name="De Vos P."/>
            <person name="Vekeman B."/>
        </authorList>
    </citation>
    <scope>NUCLEOTIDE SEQUENCE [LARGE SCALE GENOMIC DNA]</scope>
    <source>
        <strain evidence="2 3">R-49807</strain>
    </source>
</reference>
<evidence type="ECO:0000313" key="3">
    <source>
        <dbReference type="Proteomes" id="UP000077734"/>
    </source>
</evidence>
<dbReference type="CDD" id="cd01949">
    <property type="entry name" value="GGDEF"/>
    <property type="match status" value="1"/>
</dbReference>
<proteinExistence type="predicted"/>
<dbReference type="SMART" id="SM00065">
    <property type="entry name" value="GAF"/>
    <property type="match status" value="1"/>
</dbReference>
<keyword evidence="3" id="KW-1185">Reference proteome</keyword>
<dbReference type="InterPro" id="IPR029787">
    <property type="entry name" value="Nucleotide_cyclase"/>
</dbReference>
<dbReference type="SMART" id="SM00267">
    <property type="entry name" value="GGDEF"/>
    <property type="match status" value="1"/>
</dbReference>
<evidence type="ECO:0000313" key="2">
    <source>
        <dbReference type="EMBL" id="OAI21286.1"/>
    </source>
</evidence>
<dbReference type="Pfam" id="PF13185">
    <property type="entry name" value="GAF_2"/>
    <property type="match status" value="1"/>
</dbReference>
<dbReference type="PANTHER" id="PTHR46663:SF2">
    <property type="entry name" value="GGDEF DOMAIN-CONTAINING PROTEIN"/>
    <property type="match status" value="1"/>
</dbReference>
<gene>
    <name evidence="2" type="ORF">A1356_21235</name>
</gene>
<organism evidence="2 3">
    <name type="scientific">Methylomonas koyamae</name>
    <dbReference type="NCBI Taxonomy" id="702114"/>
    <lineage>
        <taxon>Bacteria</taxon>
        <taxon>Pseudomonadati</taxon>
        <taxon>Pseudomonadota</taxon>
        <taxon>Gammaproteobacteria</taxon>
        <taxon>Methylococcales</taxon>
        <taxon>Methylococcaceae</taxon>
        <taxon>Methylomonas</taxon>
    </lineage>
</organism>
<dbReference type="InterPro" id="IPR043128">
    <property type="entry name" value="Rev_trsase/Diguanyl_cyclase"/>
</dbReference>
<dbReference type="SUPFAM" id="SSF55781">
    <property type="entry name" value="GAF domain-like"/>
    <property type="match status" value="1"/>
</dbReference>
<feature type="domain" description="GGDEF" evidence="1">
    <location>
        <begin position="205"/>
        <end position="340"/>
    </location>
</feature>
<dbReference type="RefSeq" id="WP_064030481.1">
    <property type="nucleotide sequence ID" value="NZ_LUUL01000145.1"/>
</dbReference>
<dbReference type="InterPro" id="IPR052163">
    <property type="entry name" value="DGC-Regulatory_Protein"/>
</dbReference>
<evidence type="ECO:0000259" key="1">
    <source>
        <dbReference type="PROSITE" id="PS50887"/>
    </source>
</evidence>
<dbReference type="NCBIfam" id="TIGR00254">
    <property type="entry name" value="GGDEF"/>
    <property type="match status" value="1"/>
</dbReference>
<dbReference type="Gene3D" id="3.30.70.270">
    <property type="match status" value="1"/>
</dbReference>
<protein>
    <submittedName>
        <fullName evidence="2">Diguanylate cyclase</fullName>
    </submittedName>
</protein>
<dbReference type="Gene3D" id="3.30.450.40">
    <property type="match status" value="1"/>
</dbReference>
<dbReference type="PROSITE" id="PS50887">
    <property type="entry name" value="GGDEF"/>
    <property type="match status" value="1"/>
</dbReference>
<dbReference type="Proteomes" id="UP000077734">
    <property type="component" value="Unassembled WGS sequence"/>
</dbReference>
<sequence length="340" mass="36446">MRAIAMLPPPEKLLEVINLQTEIAQLGLDLGGVMALVAQRTLALLSAEGAAIELAEDGDMVYRACAGITAPHLGLRLKIAQSLSGLAVTGGKTLVCDDAETDARVDIAACQKIGLRSMLVVPLNHKGTIVGVLKAVSVQPHKFSEIEIGLLQLLSEQVAAAMFFATKYDIDDLFYKATHDDLTGLTNRSLFMDRLRALLSSRQAQTIGILMIDMDGLKQVNDSFGHRIGDAIIREFSNRLGTSSRISDTVSRLGGDEFGVILHPVDSGDGIAAAVARINSAIEAPFSFENRGYALSASIGSAQFPDDSGDINALLEIADQRMYQAKRRYRPQPNPTAVTA</sequence>